<proteinExistence type="predicted"/>
<dbReference type="KEGG" id="scm:SCHCO_02594759"/>
<dbReference type="AlphaFoldDB" id="D8QLE3"/>
<keyword evidence="2" id="KW-1185">Reference proteome</keyword>
<dbReference type="VEuPathDB" id="FungiDB:SCHCODRAFT_02594759"/>
<sequence>MVEAKSSKMKAVRKTVVRYHKPLTAKDIIRGPGVAKDRFPLLQRSQFGVPPQTFDYDCDRLHMTVDEIADDIRIARRGDFHYRVRTKEITALKGKSTALLRSVIDARGLTNFTVLGDNSLKDVTHQLAQLLYILHAPDVNEVKILRPGRSTKFYERAVYHFLSSLSTRTSLQHVSLNMQCCYKPGLGKYLRSAAARHLVSFRLQTSANVEEYLVGALHNSHMLPNLQQLTLRGIPELTPERLFENLRKRHDAGHTLPLLVEWDREVPTEIVSAARKLRIFFQKLE</sequence>
<protein>
    <submittedName>
        <fullName evidence="1">Uncharacterized protein</fullName>
    </submittedName>
</protein>
<dbReference type="GeneID" id="9588907"/>
<dbReference type="InParanoid" id="D8QLE3"/>
<reference evidence="1 2" key="1">
    <citation type="journal article" date="2010" name="Nat. Biotechnol.">
        <title>Genome sequence of the model mushroom Schizophyllum commune.</title>
        <authorList>
            <person name="Ohm R.A."/>
            <person name="de Jong J.F."/>
            <person name="Lugones L.G."/>
            <person name="Aerts A."/>
            <person name="Kothe E."/>
            <person name="Stajich J.E."/>
            <person name="de Vries R.P."/>
            <person name="Record E."/>
            <person name="Levasseur A."/>
            <person name="Baker S.E."/>
            <person name="Bartholomew K.A."/>
            <person name="Coutinho P.M."/>
            <person name="Erdmann S."/>
            <person name="Fowler T.J."/>
            <person name="Gathman A.C."/>
            <person name="Lombard V."/>
            <person name="Henrissat B."/>
            <person name="Knabe N."/>
            <person name="Kuees U."/>
            <person name="Lilly W.W."/>
            <person name="Lindquist E."/>
            <person name="Lucas S."/>
            <person name="Magnuson J.K."/>
            <person name="Piumi F."/>
            <person name="Raudaskoski M."/>
            <person name="Salamov A."/>
            <person name="Schmutz J."/>
            <person name="Schwarze F.W.M.R."/>
            <person name="vanKuyk P.A."/>
            <person name="Horton J.S."/>
            <person name="Grigoriev I.V."/>
            <person name="Woesten H.A.B."/>
        </authorList>
    </citation>
    <scope>NUCLEOTIDE SEQUENCE [LARGE SCALE GENOMIC DNA]</scope>
    <source>
        <strain evidence="2">H4-8 / FGSC 9210</strain>
    </source>
</reference>
<dbReference type="RefSeq" id="XP_003026148.1">
    <property type="nucleotide sequence ID" value="XM_003026102.1"/>
</dbReference>
<name>D8QLE3_SCHCM</name>
<gene>
    <name evidence="1" type="ORF">SCHCODRAFT_238708</name>
</gene>
<dbReference type="EMBL" id="GL377318">
    <property type="protein sequence ID" value="EFI91245.1"/>
    <property type="molecule type" value="Genomic_DNA"/>
</dbReference>
<dbReference type="HOGENOM" id="CLU_977137_0_0_1"/>
<dbReference type="Proteomes" id="UP000007431">
    <property type="component" value="Unassembled WGS sequence"/>
</dbReference>
<organism evidence="2">
    <name type="scientific">Schizophyllum commune (strain H4-8 / FGSC 9210)</name>
    <name type="common">Split gill fungus</name>
    <dbReference type="NCBI Taxonomy" id="578458"/>
    <lineage>
        <taxon>Eukaryota</taxon>
        <taxon>Fungi</taxon>
        <taxon>Dikarya</taxon>
        <taxon>Basidiomycota</taxon>
        <taxon>Agaricomycotina</taxon>
        <taxon>Agaricomycetes</taxon>
        <taxon>Agaricomycetidae</taxon>
        <taxon>Agaricales</taxon>
        <taxon>Schizophyllaceae</taxon>
        <taxon>Schizophyllum</taxon>
    </lineage>
</organism>
<accession>D8QLE3</accession>
<evidence type="ECO:0000313" key="2">
    <source>
        <dbReference type="Proteomes" id="UP000007431"/>
    </source>
</evidence>
<dbReference type="OrthoDB" id="10282354at2759"/>
<evidence type="ECO:0000313" key="1">
    <source>
        <dbReference type="EMBL" id="EFI91245.1"/>
    </source>
</evidence>